<evidence type="ECO:0000256" key="3">
    <source>
        <dbReference type="ARBA" id="ARBA00004496"/>
    </source>
</evidence>
<evidence type="ECO:0000256" key="14">
    <source>
        <dbReference type="ARBA" id="ARBA00048811"/>
    </source>
</evidence>
<evidence type="ECO:0000256" key="11">
    <source>
        <dbReference type="ARBA" id="ARBA00022726"/>
    </source>
</evidence>
<dbReference type="Proteomes" id="UP000319424">
    <property type="component" value="Unassembled WGS sequence"/>
</dbReference>
<evidence type="ECO:0000256" key="12">
    <source>
        <dbReference type="ARBA" id="ARBA00022741"/>
    </source>
</evidence>
<evidence type="ECO:0000313" key="20">
    <source>
        <dbReference type="Proteomes" id="UP000093352"/>
    </source>
</evidence>
<evidence type="ECO:0000259" key="17">
    <source>
        <dbReference type="Pfam" id="PF00156"/>
    </source>
</evidence>
<evidence type="ECO:0000313" key="21">
    <source>
        <dbReference type="Proteomes" id="UP000319424"/>
    </source>
</evidence>
<dbReference type="NCBIfam" id="TIGR01203">
    <property type="entry name" value="HGPRTase"/>
    <property type="match status" value="1"/>
</dbReference>
<evidence type="ECO:0000256" key="10">
    <source>
        <dbReference type="ARBA" id="ARBA00022723"/>
    </source>
</evidence>
<dbReference type="PANTHER" id="PTHR43340:SF1">
    <property type="entry name" value="HYPOXANTHINE PHOSPHORIBOSYLTRANSFERASE"/>
    <property type="match status" value="1"/>
</dbReference>
<dbReference type="InterPro" id="IPR050408">
    <property type="entry name" value="HGPRT"/>
</dbReference>
<keyword evidence="13 16" id="KW-0460">Magnesium</keyword>
<evidence type="ECO:0000256" key="6">
    <source>
        <dbReference type="ARBA" id="ARBA00008391"/>
    </source>
</evidence>
<dbReference type="GO" id="GO:0006178">
    <property type="term" value="P:guanine salvage"/>
    <property type="evidence" value="ECO:0007669"/>
    <property type="project" value="TreeGrafter"/>
</dbReference>
<keyword evidence="11 16" id="KW-0660">Purine salvage</keyword>
<sequence length="178" mass="20189">MEISNKKAQVLCDENKLFEIAKTLGEKLTKDYEGKNLLVVSILKGALYFTSDLTKKIDIPLKLDVVITSSYGNETVSSGNVKIVKDIDYDISDYDVLLVDDVLDTGNTMKVLIEHFKEKHPKSIKSCVLFNKQDRRKVDLKADYVGMEVPDYFLVGYGLDYAETYRNLPYVTILTGEE</sequence>
<dbReference type="EC" id="2.4.2.8" evidence="16"/>
<dbReference type="RefSeq" id="WP_068913267.1">
    <property type="nucleotide sequence ID" value="NZ_MBEW02000015.1"/>
</dbReference>
<dbReference type="GO" id="GO:0005829">
    <property type="term" value="C:cytosol"/>
    <property type="evidence" value="ECO:0007669"/>
    <property type="project" value="TreeGrafter"/>
</dbReference>
<dbReference type="EMBL" id="VJXW01000004">
    <property type="protein sequence ID" value="TRW27689.1"/>
    <property type="molecule type" value="Genomic_DNA"/>
</dbReference>
<proteinExistence type="inferred from homology"/>
<name>A0A1C0AGI5_9FIRM</name>
<dbReference type="GO" id="GO:0046100">
    <property type="term" value="P:hypoxanthine metabolic process"/>
    <property type="evidence" value="ECO:0007669"/>
    <property type="project" value="TreeGrafter"/>
</dbReference>
<feature type="domain" description="Phosphoribosyltransferase" evidence="17">
    <location>
        <begin position="17"/>
        <end position="161"/>
    </location>
</feature>
<keyword evidence="10 16" id="KW-0479">Metal-binding</keyword>
<keyword evidence="8 16" id="KW-0328">Glycosyltransferase</keyword>
<evidence type="ECO:0000256" key="16">
    <source>
        <dbReference type="RuleBase" id="RU364099"/>
    </source>
</evidence>
<evidence type="ECO:0000256" key="1">
    <source>
        <dbReference type="ARBA" id="ARBA00001946"/>
    </source>
</evidence>
<comment type="similarity">
    <text evidence="6 16">Belongs to the purine/pyrimidine phosphoribosyltransferase family.</text>
</comment>
<reference evidence="18 20" key="1">
    <citation type="journal article" date="2016" name="Genome Announc.">
        <title>Draft Genome Sequence of Criibacterium bergeronii gen. nov., sp. nov., Strain CCRI-22567T, Isolated from a Vaginal Sample from a Woman with Bacterial Vaginosis.</title>
        <authorList>
            <person name="Maheux A.F."/>
            <person name="Berube E."/>
            <person name="Boudreau D.K."/>
            <person name="Raymond F."/>
            <person name="Corbeil J."/>
            <person name="Roy P.H."/>
            <person name="Boissinot M."/>
            <person name="Omar R.F."/>
        </authorList>
    </citation>
    <scope>NUCLEOTIDE SEQUENCE [LARGE SCALE GENOMIC DNA]</scope>
    <source>
        <strain evidence="18 20">CCRI-22567</strain>
    </source>
</reference>
<dbReference type="UniPathway" id="UPA00591">
    <property type="reaction ID" value="UER00648"/>
</dbReference>
<evidence type="ECO:0000256" key="9">
    <source>
        <dbReference type="ARBA" id="ARBA00022679"/>
    </source>
</evidence>
<evidence type="ECO:0000256" key="5">
    <source>
        <dbReference type="ARBA" id="ARBA00004676"/>
    </source>
</evidence>
<dbReference type="STRING" id="1871336.BBG48_03600"/>
<comment type="pathway">
    <text evidence="5">Purine metabolism; GMP biosynthesis via salvage pathway; GMP from guanine: step 1/1.</text>
</comment>
<evidence type="ECO:0000256" key="2">
    <source>
        <dbReference type="ARBA" id="ARBA00002049"/>
    </source>
</evidence>
<dbReference type="GO" id="GO:0000166">
    <property type="term" value="F:nucleotide binding"/>
    <property type="evidence" value="ECO:0007669"/>
    <property type="project" value="UniProtKB-KW"/>
</dbReference>
<evidence type="ECO:0000256" key="15">
    <source>
        <dbReference type="ARBA" id="ARBA00049402"/>
    </source>
</evidence>
<dbReference type="Proteomes" id="UP000093352">
    <property type="component" value="Unassembled WGS sequence"/>
</dbReference>
<dbReference type="GO" id="GO:0004422">
    <property type="term" value="F:hypoxanthine phosphoribosyltransferase activity"/>
    <property type="evidence" value="ECO:0007669"/>
    <property type="project" value="InterPro"/>
</dbReference>
<dbReference type="GO" id="GO:0032263">
    <property type="term" value="P:GMP salvage"/>
    <property type="evidence" value="ECO:0007669"/>
    <property type="project" value="TreeGrafter"/>
</dbReference>
<comment type="function">
    <text evidence="2">Purine salvage pathway enzyme that catalyzes the transfer of the ribosyl-5-phosphate group from 5-phospho-alpha-D-ribose 1-diphosphate (PRPP) to the N9 position of the 6-oxopurines hypoxanthine and guanine to form the corresponding ribonucleotides IMP (inosine 5'-monophosphate) and GMP (guanosine 5'-monophosphate), with the release of PPi.</text>
</comment>
<dbReference type="InterPro" id="IPR029057">
    <property type="entry name" value="PRTase-like"/>
</dbReference>
<keyword evidence="7 16" id="KW-0963">Cytoplasm</keyword>
<reference evidence="19 21" key="3">
    <citation type="submission" date="2019-07" db="EMBL/GenBank/DDBJ databases">
        <title>Criibacterium bergeronii gen. nov., sp. nov. isolated from human clinical samples.</title>
        <authorList>
            <person name="Maheux A.F."/>
            <person name="Boudreau D.K."/>
            <person name="Berube E."/>
            <person name="Brodeur S."/>
            <person name="Bernard K.A."/>
            <person name="Abed J.Y."/>
            <person name="Ducrey E."/>
            <person name="Guay E.F."/>
            <person name="Raymond F."/>
            <person name="Corbeil J."/>
            <person name="Domingo M.-C."/>
            <person name="Roy P.H."/>
            <person name="Boissinot M."/>
            <person name="Tocheva E.I."/>
            <person name="Omar R.F."/>
        </authorList>
    </citation>
    <scope>NUCLEOTIDE SEQUENCE [LARGE SCALE GENOMIC DNA]</scope>
    <source>
        <strain evidence="19 21">CCRI-24246</strain>
    </source>
</reference>
<dbReference type="PANTHER" id="PTHR43340">
    <property type="entry name" value="HYPOXANTHINE-GUANINE PHOSPHORIBOSYLTRANSFERASE"/>
    <property type="match status" value="1"/>
</dbReference>
<dbReference type="AlphaFoldDB" id="A0A1C0AGI5"/>
<dbReference type="FunFam" id="3.40.50.2020:FF:000006">
    <property type="entry name" value="Hypoxanthine phosphoribosyltransferase"/>
    <property type="match status" value="1"/>
</dbReference>
<evidence type="ECO:0000313" key="18">
    <source>
        <dbReference type="EMBL" id="RDY20972.1"/>
    </source>
</evidence>
<dbReference type="SUPFAM" id="SSF53271">
    <property type="entry name" value="PRTase-like"/>
    <property type="match status" value="1"/>
</dbReference>
<comment type="cofactor">
    <cofactor evidence="1 16">
        <name>Mg(2+)</name>
        <dbReference type="ChEBI" id="CHEBI:18420"/>
    </cofactor>
</comment>
<keyword evidence="9 16" id="KW-0808">Transferase</keyword>
<accession>A0A1C0AGI5</accession>
<dbReference type="GO" id="GO:0000287">
    <property type="term" value="F:magnesium ion binding"/>
    <property type="evidence" value="ECO:0007669"/>
    <property type="project" value="TreeGrafter"/>
</dbReference>
<dbReference type="OrthoDB" id="9802824at2"/>
<dbReference type="GO" id="GO:0052657">
    <property type="term" value="F:guanine phosphoribosyltransferase activity"/>
    <property type="evidence" value="ECO:0007669"/>
    <property type="project" value="UniProtKB-ARBA"/>
</dbReference>
<evidence type="ECO:0000256" key="13">
    <source>
        <dbReference type="ARBA" id="ARBA00022842"/>
    </source>
</evidence>
<evidence type="ECO:0000313" key="19">
    <source>
        <dbReference type="EMBL" id="TRW27689.1"/>
    </source>
</evidence>
<comment type="subcellular location">
    <subcellularLocation>
        <location evidence="3 16">Cytoplasm</location>
    </subcellularLocation>
</comment>
<evidence type="ECO:0000256" key="8">
    <source>
        <dbReference type="ARBA" id="ARBA00022676"/>
    </source>
</evidence>
<reference evidence="18" key="2">
    <citation type="submission" date="2018-07" db="EMBL/GenBank/DDBJ databases">
        <authorList>
            <person name="Quirk P.G."/>
            <person name="Krulwich T.A."/>
        </authorList>
    </citation>
    <scope>NUCLEOTIDE SEQUENCE</scope>
    <source>
        <strain evidence="18">CCRI-22567</strain>
    </source>
</reference>
<dbReference type="InterPro" id="IPR000836">
    <property type="entry name" value="PRTase_dom"/>
</dbReference>
<keyword evidence="20" id="KW-1185">Reference proteome</keyword>
<comment type="catalytic activity">
    <reaction evidence="14">
        <text>GMP + diphosphate = guanine + 5-phospho-alpha-D-ribose 1-diphosphate</text>
        <dbReference type="Rhea" id="RHEA:25424"/>
        <dbReference type="ChEBI" id="CHEBI:16235"/>
        <dbReference type="ChEBI" id="CHEBI:33019"/>
        <dbReference type="ChEBI" id="CHEBI:58017"/>
        <dbReference type="ChEBI" id="CHEBI:58115"/>
        <dbReference type="EC" id="2.4.2.8"/>
    </reaction>
    <physiologicalReaction direction="right-to-left" evidence="14">
        <dbReference type="Rhea" id="RHEA:25426"/>
    </physiologicalReaction>
</comment>
<comment type="catalytic activity">
    <reaction evidence="15">
        <text>IMP + diphosphate = hypoxanthine + 5-phospho-alpha-D-ribose 1-diphosphate</text>
        <dbReference type="Rhea" id="RHEA:17973"/>
        <dbReference type="ChEBI" id="CHEBI:17368"/>
        <dbReference type="ChEBI" id="CHEBI:33019"/>
        <dbReference type="ChEBI" id="CHEBI:58017"/>
        <dbReference type="ChEBI" id="CHEBI:58053"/>
        <dbReference type="EC" id="2.4.2.8"/>
    </reaction>
    <physiologicalReaction direction="right-to-left" evidence="15">
        <dbReference type="Rhea" id="RHEA:17975"/>
    </physiologicalReaction>
</comment>
<protein>
    <recommendedName>
        <fullName evidence="16">Hypoxanthine phosphoribosyltransferase</fullName>
        <ecNumber evidence="16">2.4.2.8</ecNumber>
    </recommendedName>
</protein>
<dbReference type="InterPro" id="IPR005904">
    <property type="entry name" value="Hxn_phspho_trans"/>
</dbReference>
<dbReference type="CDD" id="cd06223">
    <property type="entry name" value="PRTases_typeI"/>
    <property type="match status" value="1"/>
</dbReference>
<comment type="caution">
    <text evidence="18">The sequence shown here is derived from an EMBL/GenBank/DDBJ whole genome shotgun (WGS) entry which is preliminary data.</text>
</comment>
<dbReference type="Gene3D" id="3.40.50.2020">
    <property type="match status" value="1"/>
</dbReference>
<dbReference type="GO" id="GO:0006166">
    <property type="term" value="P:purine ribonucleoside salvage"/>
    <property type="evidence" value="ECO:0007669"/>
    <property type="project" value="UniProtKB-KW"/>
</dbReference>
<dbReference type="GO" id="GO:0032264">
    <property type="term" value="P:IMP salvage"/>
    <property type="evidence" value="ECO:0007669"/>
    <property type="project" value="UniProtKB-UniPathway"/>
</dbReference>
<dbReference type="EMBL" id="MBEW02000015">
    <property type="protein sequence ID" value="RDY20972.1"/>
    <property type="molecule type" value="Genomic_DNA"/>
</dbReference>
<dbReference type="Pfam" id="PF00156">
    <property type="entry name" value="Pribosyltran"/>
    <property type="match status" value="1"/>
</dbReference>
<evidence type="ECO:0000256" key="4">
    <source>
        <dbReference type="ARBA" id="ARBA00004669"/>
    </source>
</evidence>
<organism evidence="18 20">
    <name type="scientific">Criibacterium bergeronii</name>
    <dbReference type="NCBI Taxonomy" id="1871336"/>
    <lineage>
        <taxon>Bacteria</taxon>
        <taxon>Bacillati</taxon>
        <taxon>Bacillota</taxon>
        <taxon>Clostridia</taxon>
        <taxon>Peptostreptococcales</taxon>
        <taxon>Filifactoraceae</taxon>
        <taxon>Criibacterium</taxon>
    </lineage>
</organism>
<keyword evidence="12 16" id="KW-0547">Nucleotide-binding</keyword>
<gene>
    <name evidence="18" type="primary">hpt</name>
    <name evidence="18" type="ORF">BBG48_007130</name>
    <name evidence="19" type="ORF">FL857_03715</name>
</gene>
<evidence type="ECO:0000256" key="7">
    <source>
        <dbReference type="ARBA" id="ARBA00022490"/>
    </source>
</evidence>
<comment type="pathway">
    <text evidence="4 16">Purine metabolism; IMP biosynthesis via salvage pathway; IMP from hypoxanthine: step 1/1.</text>
</comment>